<dbReference type="Proteomes" id="UP000278807">
    <property type="component" value="Unassembled WGS sequence"/>
</dbReference>
<dbReference type="PROSITE" id="PS00518">
    <property type="entry name" value="ZF_RING_1"/>
    <property type="match status" value="1"/>
</dbReference>
<dbReference type="Gene3D" id="3.30.40.10">
    <property type="entry name" value="Zinc/RING finger domain, C3HC4 (zinc finger)"/>
    <property type="match status" value="1"/>
</dbReference>
<dbReference type="PANTHER" id="PTHR15860:SF0">
    <property type="entry name" value="LP20373P"/>
    <property type="match status" value="1"/>
</dbReference>
<dbReference type="EMBL" id="UZAE01001395">
    <property type="protein sequence ID" value="VDN98569.1"/>
    <property type="molecule type" value="Genomic_DNA"/>
</dbReference>
<evidence type="ECO:0000256" key="4">
    <source>
        <dbReference type="ARBA" id="ARBA00022771"/>
    </source>
</evidence>
<evidence type="ECO:0000256" key="3">
    <source>
        <dbReference type="ARBA" id="ARBA00022723"/>
    </source>
</evidence>
<dbReference type="GO" id="GO:0016020">
    <property type="term" value="C:membrane"/>
    <property type="evidence" value="ECO:0007669"/>
    <property type="project" value="UniProtKB-SubCell"/>
</dbReference>
<evidence type="ECO:0000313" key="11">
    <source>
        <dbReference type="EMBL" id="VDN98569.1"/>
    </source>
</evidence>
<dbReference type="PANTHER" id="PTHR15860">
    <property type="entry name" value="UNCHARACTERIZED RING FINGER-CONTAINING PROTEIN"/>
    <property type="match status" value="1"/>
</dbReference>
<keyword evidence="2" id="KW-0812">Transmembrane</keyword>
<keyword evidence="12" id="KW-1185">Reference proteome</keyword>
<dbReference type="OrthoDB" id="9049620at2759"/>
<proteinExistence type="predicted"/>
<evidence type="ECO:0000256" key="6">
    <source>
        <dbReference type="ARBA" id="ARBA00022833"/>
    </source>
</evidence>
<evidence type="ECO:0000256" key="7">
    <source>
        <dbReference type="ARBA" id="ARBA00022989"/>
    </source>
</evidence>
<dbReference type="InterPro" id="IPR044235">
    <property type="entry name" value="RNFT1/2"/>
</dbReference>
<name>A0A0R3T6M3_RODNA</name>
<dbReference type="GO" id="GO:0008270">
    <property type="term" value="F:zinc ion binding"/>
    <property type="evidence" value="ECO:0007669"/>
    <property type="project" value="UniProtKB-KW"/>
</dbReference>
<dbReference type="InterPro" id="IPR013083">
    <property type="entry name" value="Znf_RING/FYVE/PHD"/>
</dbReference>
<dbReference type="SMART" id="SM00184">
    <property type="entry name" value="RING"/>
    <property type="match status" value="1"/>
</dbReference>
<dbReference type="GO" id="GO:0061630">
    <property type="term" value="F:ubiquitin protein ligase activity"/>
    <property type="evidence" value="ECO:0007669"/>
    <property type="project" value="InterPro"/>
</dbReference>
<keyword evidence="8" id="KW-0472">Membrane</keyword>
<keyword evidence="5" id="KW-0833">Ubl conjugation pathway</keyword>
<comment type="subcellular location">
    <subcellularLocation>
        <location evidence="1">Membrane</location>
        <topology evidence="1">Multi-pass membrane protein</topology>
    </subcellularLocation>
</comment>
<sequence length="136" mass="15809">MIFTIQSFQSAILSWIEFVSQIYRHLPPSVTWVRHITGNQTSSLSFRIFFCLFYILLKPYQTNFVSSREEETGLCPLCLEKPSPDLAILGCNHTFCRDCMDRWLIQGSECPLCSRPLGEEFITWRDGSTSCLVYFF</sequence>
<evidence type="ECO:0000256" key="9">
    <source>
        <dbReference type="PROSITE-ProRule" id="PRU00175"/>
    </source>
</evidence>
<reference evidence="13" key="1">
    <citation type="submission" date="2017-02" db="UniProtKB">
        <authorList>
            <consortium name="WormBaseParasite"/>
        </authorList>
    </citation>
    <scope>IDENTIFICATION</scope>
</reference>
<dbReference type="AlphaFoldDB" id="A0A0R3T6M3"/>
<evidence type="ECO:0000256" key="5">
    <source>
        <dbReference type="ARBA" id="ARBA00022786"/>
    </source>
</evidence>
<keyword evidence="7" id="KW-1133">Transmembrane helix</keyword>
<dbReference type="SUPFAM" id="SSF57850">
    <property type="entry name" value="RING/U-box"/>
    <property type="match status" value="1"/>
</dbReference>
<dbReference type="InterPro" id="IPR017907">
    <property type="entry name" value="Znf_RING_CS"/>
</dbReference>
<evidence type="ECO:0000256" key="2">
    <source>
        <dbReference type="ARBA" id="ARBA00022692"/>
    </source>
</evidence>
<evidence type="ECO:0000259" key="10">
    <source>
        <dbReference type="PROSITE" id="PS50089"/>
    </source>
</evidence>
<protein>
    <submittedName>
        <fullName evidence="13">RING-type domain-containing protein</fullName>
    </submittedName>
</protein>
<feature type="domain" description="RING-type" evidence="10">
    <location>
        <begin position="75"/>
        <end position="114"/>
    </location>
</feature>
<evidence type="ECO:0000313" key="13">
    <source>
        <dbReference type="WBParaSite" id="HNAJ_0000271101-mRNA-1"/>
    </source>
</evidence>
<dbReference type="InterPro" id="IPR018957">
    <property type="entry name" value="Znf_C3HC4_RING-type"/>
</dbReference>
<dbReference type="Pfam" id="PF00097">
    <property type="entry name" value="zf-C3HC4"/>
    <property type="match status" value="1"/>
</dbReference>
<dbReference type="InterPro" id="IPR001841">
    <property type="entry name" value="Znf_RING"/>
</dbReference>
<evidence type="ECO:0000313" key="12">
    <source>
        <dbReference type="Proteomes" id="UP000278807"/>
    </source>
</evidence>
<reference evidence="11 12" key="2">
    <citation type="submission" date="2018-11" db="EMBL/GenBank/DDBJ databases">
        <authorList>
            <consortium name="Pathogen Informatics"/>
        </authorList>
    </citation>
    <scope>NUCLEOTIDE SEQUENCE [LARGE SCALE GENOMIC DNA]</scope>
</reference>
<organism evidence="13">
    <name type="scientific">Rodentolepis nana</name>
    <name type="common">Dwarf tapeworm</name>
    <name type="synonym">Hymenolepis nana</name>
    <dbReference type="NCBI Taxonomy" id="102285"/>
    <lineage>
        <taxon>Eukaryota</taxon>
        <taxon>Metazoa</taxon>
        <taxon>Spiralia</taxon>
        <taxon>Lophotrochozoa</taxon>
        <taxon>Platyhelminthes</taxon>
        <taxon>Cestoda</taxon>
        <taxon>Eucestoda</taxon>
        <taxon>Cyclophyllidea</taxon>
        <taxon>Hymenolepididae</taxon>
        <taxon>Rodentolepis</taxon>
    </lineage>
</organism>
<keyword evidence="6" id="KW-0862">Zinc</keyword>
<dbReference type="PROSITE" id="PS50089">
    <property type="entry name" value="ZF_RING_2"/>
    <property type="match status" value="1"/>
</dbReference>
<dbReference type="GO" id="GO:1904294">
    <property type="term" value="P:positive regulation of ERAD pathway"/>
    <property type="evidence" value="ECO:0007669"/>
    <property type="project" value="InterPro"/>
</dbReference>
<keyword evidence="3" id="KW-0479">Metal-binding</keyword>
<gene>
    <name evidence="11" type="ORF">HNAJ_LOCUS2710</name>
</gene>
<evidence type="ECO:0000256" key="1">
    <source>
        <dbReference type="ARBA" id="ARBA00004141"/>
    </source>
</evidence>
<dbReference type="WBParaSite" id="HNAJ_0000271101-mRNA-1">
    <property type="protein sequence ID" value="HNAJ_0000271101-mRNA-1"/>
    <property type="gene ID" value="HNAJ_0000271101"/>
</dbReference>
<keyword evidence="4 9" id="KW-0863">Zinc-finger</keyword>
<evidence type="ECO:0000256" key="8">
    <source>
        <dbReference type="ARBA" id="ARBA00023136"/>
    </source>
</evidence>
<accession>A0A0R3T6M3</accession>